<accession>A0AA35GKJ1</accession>
<organism evidence="1 2">
    <name type="scientific">Comamonas aquatica</name>
    <dbReference type="NCBI Taxonomy" id="225991"/>
    <lineage>
        <taxon>Bacteria</taxon>
        <taxon>Pseudomonadati</taxon>
        <taxon>Pseudomonadota</taxon>
        <taxon>Betaproteobacteria</taxon>
        <taxon>Burkholderiales</taxon>
        <taxon>Comamonadaceae</taxon>
        <taxon>Comamonas</taxon>
    </lineage>
</organism>
<protein>
    <submittedName>
        <fullName evidence="1">Uncharacterized protein</fullName>
    </submittedName>
</protein>
<name>A0AA35GKJ1_9BURK</name>
<dbReference type="Proteomes" id="UP000834458">
    <property type="component" value="Unassembled WGS sequence"/>
</dbReference>
<sequence>MLGYVQSKFLQDKSNSIYVDPDYVIDVNTQVRDAFFLIAHTGVEENQCMYFLDARQIVNDFSQVPAENKTNSLKYRLPATELFTDKYKLSRSQILEKIETALAKADRAKNAAFFSPYIPGLQTELKPLEFNQNNFPCHADVDRLRHNRLSDELNELKLITPELVENIKHLLALARTLKETLDPIEAAYAASELMHEKALLADNKFFKHSSIVRDGDSDLIREAYALVFLNRYHTQQKWATWENSKQKFFETLQQLLSSKEVVSAGAVDVKVTFRNDAEIANIVALLVPVSDRERYRRVQADFDQKERTISIVMQVNGNLYDEAARIDFVTNLAQHFEEQFAWLELWTTKYEHPKFWLGS</sequence>
<reference evidence="1" key="1">
    <citation type="submission" date="2020-05" db="EMBL/GenBank/DDBJ databases">
        <authorList>
            <person name="Delgado-Blas J."/>
        </authorList>
    </citation>
    <scope>NUCLEOTIDE SEQUENCE</scope>
    <source>
        <strain evidence="1">BB1454</strain>
    </source>
</reference>
<gene>
    <name evidence="1" type="ORF">GHA_01847</name>
</gene>
<evidence type="ECO:0000313" key="1">
    <source>
        <dbReference type="EMBL" id="CAB5688334.1"/>
    </source>
</evidence>
<proteinExistence type="predicted"/>
<dbReference type="AlphaFoldDB" id="A0AA35GKJ1"/>
<dbReference type="EMBL" id="CAHPSC010000022">
    <property type="protein sequence ID" value="CAB5688334.1"/>
    <property type="molecule type" value="Genomic_DNA"/>
</dbReference>
<comment type="caution">
    <text evidence="1">The sequence shown here is derived from an EMBL/GenBank/DDBJ whole genome shotgun (WGS) entry which is preliminary data.</text>
</comment>
<evidence type="ECO:0000313" key="2">
    <source>
        <dbReference type="Proteomes" id="UP000834458"/>
    </source>
</evidence>